<dbReference type="RefSeq" id="WP_282734577.1">
    <property type="nucleotide sequence ID" value="NZ_JASCQP010000018.1"/>
</dbReference>
<organism evidence="1 2">
    <name type="scientific">Halomonas rhizosphaerae</name>
    <dbReference type="NCBI Taxonomy" id="3043296"/>
    <lineage>
        <taxon>Bacteria</taxon>
        <taxon>Pseudomonadati</taxon>
        <taxon>Pseudomonadota</taxon>
        <taxon>Gammaproteobacteria</taxon>
        <taxon>Oceanospirillales</taxon>
        <taxon>Halomonadaceae</taxon>
        <taxon>Halomonas</taxon>
    </lineage>
</organism>
<dbReference type="EMBL" id="JASCQP010000018">
    <property type="protein sequence ID" value="MDI5890602.1"/>
    <property type="molecule type" value="Genomic_DNA"/>
</dbReference>
<dbReference type="InterPro" id="IPR010064">
    <property type="entry name" value="HK97-gp10_tail"/>
</dbReference>
<gene>
    <name evidence="1" type="ORF">QLQ83_05810</name>
</gene>
<sequence>MADTMGGEIQGLGEVLGKLKALENTPRQKTTRFALRKAANVVRDAAKAGASRIDDPATANSIAENVVVRADTRHLRTTGELKFSVGVRGGSTSKRKNSSNPGGDTYYWRFLEFGTEHMAAQPFMRPAMEESIAPATAEFVKQFDKAIVRAIRRANKAKATR</sequence>
<dbReference type="Pfam" id="PF04883">
    <property type="entry name" value="HK97-gp10_like"/>
    <property type="match status" value="1"/>
</dbReference>
<evidence type="ECO:0000313" key="1">
    <source>
        <dbReference type="EMBL" id="MDI5890602.1"/>
    </source>
</evidence>
<dbReference type="NCBIfam" id="TIGR01725">
    <property type="entry name" value="phge_HK97_gp10"/>
    <property type="match status" value="1"/>
</dbReference>
<evidence type="ECO:0000313" key="2">
    <source>
        <dbReference type="Proteomes" id="UP001225957"/>
    </source>
</evidence>
<accession>A0ABT6V0Y0</accession>
<comment type="caution">
    <text evidence="1">The sequence shown here is derived from an EMBL/GenBank/DDBJ whole genome shotgun (WGS) entry which is preliminary data.</text>
</comment>
<keyword evidence="2" id="KW-1185">Reference proteome</keyword>
<reference evidence="1 2" key="1">
    <citation type="submission" date="2023-04" db="EMBL/GenBank/DDBJ databases">
        <title>Halomonas strains isolated from rhizosphere soil.</title>
        <authorList>
            <person name="Xu L."/>
            <person name="Sun J.-Q."/>
        </authorList>
    </citation>
    <scope>NUCLEOTIDE SEQUENCE [LARGE SCALE GENOMIC DNA]</scope>
    <source>
        <strain evidence="1 2">LR5S20</strain>
    </source>
</reference>
<proteinExistence type="predicted"/>
<name>A0ABT6V0Y0_9GAMM</name>
<protein>
    <submittedName>
        <fullName evidence="1">HK97 gp10 family phage protein</fullName>
    </submittedName>
</protein>
<dbReference type="Proteomes" id="UP001225957">
    <property type="component" value="Unassembled WGS sequence"/>
</dbReference>